<name>A0ABX3N9X4_9FLAO</name>
<dbReference type="EMBL" id="MBDS01000014">
    <property type="protein sequence ID" value="OPB89220.1"/>
    <property type="molecule type" value="Genomic_DNA"/>
</dbReference>
<dbReference type="InterPro" id="IPR010994">
    <property type="entry name" value="RuvA_2-like"/>
</dbReference>
<gene>
    <name evidence="1" type="ORF">BB021_07650</name>
</gene>
<sequence>MKSLLSFHMRKKQFIGLAVLGFVVLILELSFHFYKKYKTQQPSDAIEFIPADKPSLILKAFNPNDLDREQWEKLGFTPKQATTILNYKEKICRGNFTSKEQLSECFAISKDKFAELSPYILLPETIADKNPEYKKKDKKLKIRGKFNPDNYNVQDWVNLGFSERQSESILKYKKYLGGSFLSKEKFKECFIISEAQFQQLEPFLLLPQQKTTIKSLIKPKKTFDPNTLTAQEWKNFGFSEKQVQVQGILNYKEKILKGSFKTPADLEKCYMISTEKFEELKPWIRINQPTSTLSSSQITEPDINTISFQQLRDYGFDERAAASLLGFRKKLGGFVQKEQILETYNIDKDLALKLIQEARLDISKVNKIDILTAEEPALKGHPYFRFYADKIIFYRTSLSDKNDILKRLNAKPKDLEKILWYLK</sequence>
<keyword evidence="2" id="KW-1185">Reference proteome</keyword>
<comment type="caution">
    <text evidence="1">The sequence shown here is derived from an EMBL/GenBank/DDBJ whole genome shotgun (WGS) entry which is preliminary data.</text>
</comment>
<proteinExistence type="predicted"/>
<evidence type="ECO:0000313" key="2">
    <source>
        <dbReference type="Proteomes" id="UP000190016"/>
    </source>
</evidence>
<dbReference type="SUPFAM" id="SSF47781">
    <property type="entry name" value="RuvA domain 2-like"/>
    <property type="match status" value="4"/>
</dbReference>
<accession>A0ABX3N9X4</accession>
<reference evidence="1 2" key="1">
    <citation type="submission" date="2016-07" db="EMBL/GenBank/DDBJ databases">
        <title>Revisiting the Taxonomy of the Elizabethkingia Genus based on Whole-Genome Sequencing, Optical Mapping, and MALDI-TOF.</title>
        <authorList>
            <person name="Nicholson A.C."/>
        </authorList>
    </citation>
    <scope>NUCLEOTIDE SEQUENCE [LARGE SCALE GENOMIC DNA]</scope>
    <source>
        <strain evidence="1 2">C1558</strain>
    </source>
</reference>
<organism evidence="1 2">
    <name type="scientific">Elizabethkingia ursingii</name>
    <dbReference type="NCBI Taxonomy" id="1756150"/>
    <lineage>
        <taxon>Bacteria</taxon>
        <taxon>Pseudomonadati</taxon>
        <taxon>Bacteroidota</taxon>
        <taxon>Flavobacteriia</taxon>
        <taxon>Flavobacteriales</taxon>
        <taxon>Weeksellaceae</taxon>
        <taxon>Elizabethkingia</taxon>
    </lineage>
</organism>
<dbReference type="RefSeq" id="WP_260264052.1">
    <property type="nucleotide sequence ID" value="NZ_MBDS01000014.1"/>
</dbReference>
<evidence type="ECO:0000313" key="1">
    <source>
        <dbReference type="EMBL" id="OPB89220.1"/>
    </source>
</evidence>
<dbReference type="Proteomes" id="UP000190016">
    <property type="component" value="Unassembled WGS sequence"/>
</dbReference>
<protein>
    <submittedName>
        <fullName evidence="1">Uncharacterized protein</fullName>
    </submittedName>
</protein>